<organism evidence="1 2">
    <name type="scientific">Penicilliopsis zonata CBS 506.65</name>
    <dbReference type="NCBI Taxonomy" id="1073090"/>
    <lineage>
        <taxon>Eukaryota</taxon>
        <taxon>Fungi</taxon>
        <taxon>Dikarya</taxon>
        <taxon>Ascomycota</taxon>
        <taxon>Pezizomycotina</taxon>
        <taxon>Eurotiomycetes</taxon>
        <taxon>Eurotiomycetidae</taxon>
        <taxon>Eurotiales</taxon>
        <taxon>Aspergillaceae</taxon>
        <taxon>Penicilliopsis</taxon>
    </lineage>
</organism>
<sequence>MLVDFEDNASRREKCYTTITQLPAFIDPKQPPASKSPFTAIKSHPFIHTVEVILPEETYASIKSSLNTKIKNPSCARVFMPLSALIEGDFFNAYIKTGNILMISEGRPGLGDFFKLHDGILSLELGKESFERTGLTGQPVRSGGRKHAKERYLVEINLRLPSMLHGKKGFERIVWAFENVLNQSVSWLFCDLNFDPTIVHDDKAPINAHHPQEINCEPAHTSYEDILVPEFQFENLTESTPQEDLQDHYGRISEWLAMVSLASPRVSARDSVDPYLSRYAVENVEETSISNIVSLKWHGLINSQWIMQLLICLLRETGANSPTSLSWFSLSAAASGRNAVEGKDGYSILTVAASGRPVNDEVSPSLPAVQEGDSRGLRTARKSICWEFVGASVV</sequence>
<dbReference type="Pfam" id="PF08584">
    <property type="entry name" value="Ribonuc_P_40"/>
    <property type="match status" value="1"/>
</dbReference>
<dbReference type="GO" id="GO:0000171">
    <property type="term" value="F:ribonuclease MRP activity"/>
    <property type="evidence" value="ECO:0007669"/>
    <property type="project" value="TreeGrafter"/>
</dbReference>
<dbReference type="PANTHER" id="PTHR15396:SF1">
    <property type="entry name" value="RIBONUCLEASE P PROTEIN SUBUNIT P40"/>
    <property type="match status" value="1"/>
</dbReference>
<dbReference type="AlphaFoldDB" id="A0A1L9SQL1"/>
<dbReference type="GO" id="GO:0001682">
    <property type="term" value="P:tRNA 5'-leader removal"/>
    <property type="evidence" value="ECO:0007669"/>
    <property type="project" value="InterPro"/>
</dbReference>
<dbReference type="GO" id="GO:0004526">
    <property type="term" value="F:ribonuclease P activity"/>
    <property type="evidence" value="ECO:0007669"/>
    <property type="project" value="TreeGrafter"/>
</dbReference>
<dbReference type="Proteomes" id="UP000184188">
    <property type="component" value="Unassembled WGS sequence"/>
</dbReference>
<reference evidence="2" key="1">
    <citation type="journal article" date="2017" name="Genome Biol.">
        <title>Comparative genomics reveals high biological diversity and specific adaptations in the industrially and medically important fungal genus Aspergillus.</title>
        <authorList>
            <person name="de Vries R.P."/>
            <person name="Riley R."/>
            <person name="Wiebenga A."/>
            <person name="Aguilar-Osorio G."/>
            <person name="Amillis S."/>
            <person name="Uchima C.A."/>
            <person name="Anderluh G."/>
            <person name="Asadollahi M."/>
            <person name="Askin M."/>
            <person name="Barry K."/>
            <person name="Battaglia E."/>
            <person name="Bayram O."/>
            <person name="Benocci T."/>
            <person name="Braus-Stromeyer S.A."/>
            <person name="Caldana C."/>
            <person name="Canovas D."/>
            <person name="Cerqueira G.C."/>
            <person name="Chen F."/>
            <person name="Chen W."/>
            <person name="Choi C."/>
            <person name="Clum A."/>
            <person name="Dos Santos R.A."/>
            <person name="Damasio A.R."/>
            <person name="Diallinas G."/>
            <person name="Emri T."/>
            <person name="Fekete E."/>
            <person name="Flipphi M."/>
            <person name="Freyberg S."/>
            <person name="Gallo A."/>
            <person name="Gournas C."/>
            <person name="Habgood R."/>
            <person name="Hainaut M."/>
            <person name="Harispe M.L."/>
            <person name="Henrissat B."/>
            <person name="Hilden K.S."/>
            <person name="Hope R."/>
            <person name="Hossain A."/>
            <person name="Karabika E."/>
            <person name="Karaffa L."/>
            <person name="Karanyi Z."/>
            <person name="Krasevec N."/>
            <person name="Kuo A."/>
            <person name="Kusch H."/>
            <person name="LaButti K."/>
            <person name="Lagendijk E.L."/>
            <person name="Lapidus A."/>
            <person name="Levasseur A."/>
            <person name="Lindquist E."/>
            <person name="Lipzen A."/>
            <person name="Logrieco A.F."/>
            <person name="MacCabe A."/>
            <person name="Maekelae M.R."/>
            <person name="Malavazi I."/>
            <person name="Melin P."/>
            <person name="Meyer V."/>
            <person name="Mielnichuk N."/>
            <person name="Miskei M."/>
            <person name="Molnar A.P."/>
            <person name="Mule G."/>
            <person name="Ngan C.Y."/>
            <person name="Orejas M."/>
            <person name="Orosz E."/>
            <person name="Ouedraogo J.P."/>
            <person name="Overkamp K.M."/>
            <person name="Park H.-S."/>
            <person name="Perrone G."/>
            <person name="Piumi F."/>
            <person name="Punt P.J."/>
            <person name="Ram A.F."/>
            <person name="Ramon A."/>
            <person name="Rauscher S."/>
            <person name="Record E."/>
            <person name="Riano-Pachon D.M."/>
            <person name="Robert V."/>
            <person name="Roehrig J."/>
            <person name="Ruller R."/>
            <person name="Salamov A."/>
            <person name="Salih N.S."/>
            <person name="Samson R.A."/>
            <person name="Sandor E."/>
            <person name="Sanguinetti M."/>
            <person name="Schuetze T."/>
            <person name="Sepcic K."/>
            <person name="Shelest E."/>
            <person name="Sherlock G."/>
            <person name="Sophianopoulou V."/>
            <person name="Squina F.M."/>
            <person name="Sun H."/>
            <person name="Susca A."/>
            <person name="Todd R.B."/>
            <person name="Tsang A."/>
            <person name="Unkles S.E."/>
            <person name="van de Wiele N."/>
            <person name="van Rossen-Uffink D."/>
            <person name="Oliveira J.V."/>
            <person name="Vesth T.C."/>
            <person name="Visser J."/>
            <person name="Yu J.-H."/>
            <person name="Zhou M."/>
            <person name="Andersen M.R."/>
            <person name="Archer D.B."/>
            <person name="Baker S.E."/>
            <person name="Benoit I."/>
            <person name="Brakhage A.A."/>
            <person name="Braus G.H."/>
            <person name="Fischer R."/>
            <person name="Frisvad J.C."/>
            <person name="Goldman G.H."/>
            <person name="Houbraken J."/>
            <person name="Oakley B."/>
            <person name="Pocsi I."/>
            <person name="Scazzocchio C."/>
            <person name="Seiboth B."/>
            <person name="vanKuyk P.A."/>
            <person name="Wortman J."/>
            <person name="Dyer P.S."/>
            <person name="Grigoriev I.V."/>
        </authorList>
    </citation>
    <scope>NUCLEOTIDE SEQUENCE [LARGE SCALE GENOMIC DNA]</scope>
    <source>
        <strain evidence="2">CBS 506.65</strain>
    </source>
</reference>
<evidence type="ECO:0000313" key="1">
    <source>
        <dbReference type="EMBL" id="OJJ49374.1"/>
    </source>
</evidence>
<gene>
    <name evidence="1" type="ORF">ASPZODRAFT_1466817</name>
</gene>
<dbReference type="GO" id="GO:0000447">
    <property type="term" value="P:endonucleolytic cleavage in ITS1 to separate SSU-rRNA from 5.8S rRNA and LSU-rRNA from tricistronic rRNA transcript (SSU-rRNA, 5.8S rRNA, LSU-rRNA)"/>
    <property type="evidence" value="ECO:0007669"/>
    <property type="project" value="TreeGrafter"/>
</dbReference>
<dbReference type="STRING" id="1073090.A0A1L9SQL1"/>
<dbReference type="GO" id="GO:0000172">
    <property type="term" value="C:ribonuclease MRP complex"/>
    <property type="evidence" value="ECO:0007669"/>
    <property type="project" value="TreeGrafter"/>
</dbReference>
<dbReference type="VEuPathDB" id="FungiDB:ASPZODRAFT_1466817"/>
<dbReference type="RefSeq" id="XP_022583884.1">
    <property type="nucleotide sequence ID" value="XM_022725196.1"/>
</dbReference>
<dbReference type="OrthoDB" id="63112at2759"/>
<dbReference type="GO" id="GO:0030681">
    <property type="term" value="C:multimeric ribonuclease P complex"/>
    <property type="evidence" value="ECO:0007669"/>
    <property type="project" value="TreeGrafter"/>
</dbReference>
<dbReference type="GeneID" id="34611661"/>
<proteinExistence type="predicted"/>
<dbReference type="PANTHER" id="PTHR15396">
    <property type="entry name" value="RIBONUCLEASE P PROTEIN SUBUNIT P40"/>
    <property type="match status" value="1"/>
</dbReference>
<accession>A0A1L9SQL1</accession>
<dbReference type="EMBL" id="KV878338">
    <property type="protein sequence ID" value="OJJ49374.1"/>
    <property type="molecule type" value="Genomic_DNA"/>
</dbReference>
<keyword evidence="2" id="KW-1185">Reference proteome</keyword>
<dbReference type="InterPro" id="IPR013893">
    <property type="entry name" value="RNase_P_Rpp40"/>
</dbReference>
<name>A0A1L9SQL1_9EURO</name>
<evidence type="ECO:0000313" key="2">
    <source>
        <dbReference type="Proteomes" id="UP000184188"/>
    </source>
</evidence>
<protein>
    <submittedName>
        <fullName evidence="1">Uncharacterized protein</fullName>
    </submittedName>
</protein>